<protein>
    <submittedName>
        <fullName evidence="10">Uncharacterized protein</fullName>
    </submittedName>
</protein>
<dbReference type="PANTHER" id="PTHR46508:SF1">
    <property type="entry name" value="PHD FINGER FAMILY PROTEIN"/>
    <property type="match status" value="1"/>
</dbReference>
<dbReference type="Pfam" id="PF02791">
    <property type="entry name" value="DDT"/>
    <property type="match status" value="1"/>
</dbReference>
<comment type="subcellular location">
    <subcellularLocation>
        <location evidence="1">Nucleus</location>
    </subcellularLocation>
</comment>
<dbReference type="PROSITE" id="PS50016">
    <property type="entry name" value="ZF_PHD_2"/>
    <property type="match status" value="1"/>
</dbReference>
<evidence type="ECO:0000256" key="3">
    <source>
        <dbReference type="ARBA" id="ARBA00022771"/>
    </source>
</evidence>
<dbReference type="GO" id="GO:0005634">
    <property type="term" value="C:nucleus"/>
    <property type="evidence" value="ECO:0007669"/>
    <property type="project" value="UniProtKB-SubCell"/>
</dbReference>
<evidence type="ECO:0000256" key="5">
    <source>
        <dbReference type="ARBA" id="ARBA00023242"/>
    </source>
</evidence>
<dbReference type="InterPro" id="IPR019787">
    <property type="entry name" value="Znf_PHD-finger"/>
</dbReference>
<name>A0A8J5LLS6_ZINOF</name>
<keyword evidence="5" id="KW-0539">Nucleus</keyword>
<keyword evidence="3 6" id="KW-0863">Zinc-finger</keyword>
<dbReference type="InterPro" id="IPR018501">
    <property type="entry name" value="DDT_dom"/>
</dbReference>
<evidence type="ECO:0000259" key="9">
    <source>
        <dbReference type="PROSITE" id="PS50827"/>
    </source>
</evidence>
<feature type="region of interest" description="Disordered" evidence="7">
    <location>
        <begin position="1"/>
        <end position="26"/>
    </location>
</feature>
<evidence type="ECO:0000256" key="2">
    <source>
        <dbReference type="ARBA" id="ARBA00022723"/>
    </source>
</evidence>
<feature type="region of interest" description="Disordered" evidence="7">
    <location>
        <begin position="122"/>
        <end position="168"/>
    </location>
</feature>
<comment type="caution">
    <text evidence="10">The sequence shown here is derived from an EMBL/GenBank/DDBJ whole genome shotgun (WGS) entry which is preliminary data.</text>
</comment>
<dbReference type="PROSITE" id="PS50827">
    <property type="entry name" value="DDT"/>
    <property type="match status" value="1"/>
</dbReference>
<dbReference type="SUPFAM" id="SSF57903">
    <property type="entry name" value="FYVE/PHD zinc finger"/>
    <property type="match status" value="3"/>
</dbReference>
<dbReference type="Pfam" id="PF00628">
    <property type="entry name" value="PHD"/>
    <property type="match status" value="1"/>
</dbReference>
<dbReference type="InterPro" id="IPR013083">
    <property type="entry name" value="Znf_RING/FYVE/PHD"/>
</dbReference>
<evidence type="ECO:0000259" key="8">
    <source>
        <dbReference type="PROSITE" id="PS50016"/>
    </source>
</evidence>
<dbReference type="Proteomes" id="UP000734854">
    <property type="component" value="Unassembled WGS sequence"/>
</dbReference>
<dbReference type="InterPro" id="IPR011011">
    <property type="entry name" value="Znf_FYVE_PHD"/>
</dbReference>
<keyword evidence="4" id="KW-0862">Zinc</keyword>
<organism evidence="10 11">
    <name type="scientific">Zingiber officinale</name>
    <name type="common">Ginger</name>
    <name type="synonym">Amomum zingiber</name>
    <dbReference type="NCBI Taxonomy" id="94328"/>
    <lineage>
        <taxon>Eukaryota</taxon>
        <taxon>Viridiplantae</taxon>
        <taxon>Streptophyta</taxon>
        <taxon>Embryophyta</taxon>
        <taxon>Tracheophyta</taxon>
        <taxon>Spermatophyta</taxon>
        <taxon>Magnoliopsida</taxon>
        <taxon>Liliopsida</taxon>
        <taxon>Zingiberales</taxon>
        <taxon>Zingiberaceae</taxon>
        <taxon>Zingiber</taxon>
    </lineage>
</organism>
<dbReference type="InterPro" id="IPR019786">
    <property type="entry name" value="Zinc_finger_PHD-type_CS"/>
</dbReference>
<reference evidence="10 11" key="1">
    <citation type="submission" date="2020-08" db="EMBL/GenBank/DDBJ databases">
        <title>Plant Genome Project.</title>
        <authorList>
            <person name="Zhang R.-G."/>
        </authorList>
    </citation>
    <scope>NUCLEOTIDE SEQUENCE [LARGE SCALE GENOMIC DNA]</scope>
    <source>
        <tissue evidence="10">Rhizome</tissue>
    </source>
</reference>
<dbReference type="Pfam" id="PF24294">
    <property type="entry name" value="Chromo_PTM"/>
    <property type="match status" value="1"/>
</dbReference>
<evidence type="ECO:0000256" key="6">
    <source>
        <dbReference type="PROSITE-ProRule" id="PRU00146"/>
    </source>
</evidence>
<dbReference type="GO" id="GO:0000785">
    <property type="term" value="C:chromatin"/>
    <property type="evidence" value="ECO:0007669"/>
    <property type="project" value="UniProtKB-ARBA"/>
</dbReference>
<feature type="region of interest" description="Disordered" evidence="7">
    <location>
        <begin position="1438"/>
        <end position="1457"/>
    </location>
</feature>
<evidence type="ECO:0000313" key="11">
    <source>
        <dbReference type="Proteomes" id="UP000734854"/>
    </source>
</evidence>
<evidence type="ECO:0000256" key="1">
    <source>
        <dbReference type="ARBA" id="ARBA00004123"/>
    </source>
</evidence>
<gene>
    <name evidence="10" type="ORF">ZIOFF_014607</name>
</gene>
<dbReference type="PROSITE" id="PS01359">
    <property type="entry name" value="ZF_PHD_1"/>
    <property type="match status" value="1"/>
</dbReference>
<evidence type="ECO:0000256" key="7">
    <source>
        <dbReference type="SAM" id="MobiDB-lite"/>
    </source>
</evidence>
<feature type="compositionally biased region" description="Polar residues" evidence="7">
    <location>
        <begin position="122"/>
        <end position="131"/>
    </location>
</feature>
<dbReference type="InterPro" id="IPR056618">
    <property type="entry name" value="Chromo_PTM"/>
</dbReference>
<keyword evidence="2" id="KW-0479">Metal-binding</keyword>
<dbReference type="GO" id="GO:0008270">
    <property type="term" value="F:zinc ion binding"/>
    <property type="evidence" value="ECO:0007669"/>
    <property type="project" value="UniProtKB-KW"/>
</dbReference>
<evidence type="ECO:0000313" key="10">
    <source>
        <dbReference type="EMBL" id="KAG6524672.1"/>
    </source>
</evidence>
<dbReference type="Pfam" id="PF15612">
    <property type="entry name" value="WHIM1"/>
    <property type="match status" value="1"/>
</dbReference>
<feature type="domain" description="PHD-type" evidence="8">
    <location>
        <begin position="409"/>
        <end position="456"/>
    </location>
</feature>
<evidence type="ECO:0000256" key="4">
    <source>
        <dbReference type="ARBA" id="ARBA00022833"/>
    </source>
</evidence>
<keyword evidence="11" id="KW-1185">Reference proteome</keyword>
<dbReference type="InterPro" id="IPR001965">
    <property type="entry name" value="Znf_PHD"/>
</dbReference>
<sequence>MGSVVMDIDPEENMEAQNTTKEPIDPLSDVCKTEEEVSGENAAALVGSYASKVISGVKKALVGKVASYDHESRLYSVVYEDGTREDLDSFLLSKIIVAEDGSTSSNLKISCKKRKLDFLVSSDSTEPNMSSPGKRLMNNVPNASGGSGTSSERLDSELSEDANSSNNSPDYMQASCSVALAECHILDLPPSSGDIAIPEESISYLFSVYGFLRSLSVQLYLSPFGMDDFVGSLNCMVQNSLLDAIHLQLLRALRRHIQVVSSEGSELASRCLRHYDWSLLDALTWPAFVTEYLYLMGYMRSLEGKGYGTILSDGEYYRLPVTAKLKILQILCDDVIDSAEIRTELEMREDLEDDEEDNLDLSHPLDSGPCNVRSRSSRISAKVPVAQVTTLKITESEADTSTGNIDGNSDECQLCGMDGTLICCDGCPSAYHSRCIGLNKAFLPSGQWFCPECVVDKNCPASIKVGRGIKGAEYFGTDVCGRIFLASCNYLLVIGAVLDADPFCRYYNKADISKVLSLLSSVRGNASSYAHICDGILKFWEIPANSLETGQAKPMEGNNVCTDRESSSDMEARSHTSVLNSITQSRFPEMQPNTTKQNVAIRKTELTSLETLSYLNGTHRLTTPDISSCISTNESLTSRGDSGTSHVFNKGYAVGLSDGSRYGIQIRNEKTRNGRTSFNPQVYGNQYIHGDVAASAAANLAVLSTEEKRFSETHVSSNSRKTPAAIISLQMKAFTEATMYFLWPSFEKKLLDVPRERCGWCIACKGSITNRKGCFLNLAAANALKGSARNNTGFRPTKHCETHFPTIAAYVANIEETLHGLIDGLLLDANYNLQWRRKIREASSCRVLKILLLESDHYLCFTYKERESSKRGGMSMEECSALNFLGTDKTQLATEWIEHLQNKRIQNFHAYVAANSFIQLEQSIRSIAFSGTWFKLLNDGLLKFPATTICSSLNGPSQKRGPGRRSKKQLASESALASSESSRKDVQWWRGGKLSKIVLQTETLPSSLVKKAARQGGFKRIPDICYSESLELPRRSRQFAWRAAVQMCKNTSQLALQVRYLDAHIRWKDLVPPDQANLDGRGLDGDASAFRNVVICDKRSIGNKIIYALIFSSQKHIPLRVMKNVLEKESIDSENSKSWFSENHVPLYLIKDYEERIHEKLLPGSVTLGKCHKDCAIPLIDRTGSSLAFNITCRICYHDKTAALNASRMEIRNTHLSKGIQDQSLSHKKIMLPMTALNTIGSTAKVVVQGKNILVPSSKKEGKSKRATTSTYGLIWKRKNGNDDNGGQDFRLVNIVLRKTEGLDSSRKPTCCLCNAPYRSDLMYIRCEKCLNWYHADALELEEAQIFDLVGFKCCRCRRKASPKCPYDCKKPELNFVQNRNRLKSTMPDNSTLAHRSVAASSVAKEGLSVINGDLLPRSSGIIEQIQTMEAAVHLSVPKPEHNSQQKLSVRRPHTTATTDLCSVSQSPARNSIPCEIDDYTFSVTNDKIFANSSEMLTSYDYQDSASCGAVSFNDFKCDDQWNDDQTYEDAEDYEPQTYFSFTELLASENDRADISDDPTNAGGIGCLSGCGKIGSYEELKYAELGPQGVYLAEEDMENKGSAVHNLLCNICKLDEPPADLLCEVCGQLIHSHCSPWVEDEEPSGGTNWRCGRCRDWC</sequence>
<dbReference type="EMBL" id="JACMSC010000004">
    <property type="protein sequence ID" value="KAG6524672.1"/>
    <property type="molecule type" value="Genomic_DNA"/>
</dbReference>
<feature type="region of interest" description="Disordered" evidence="7">
    <location>
        <begin position="953"/>
        <end position="978"/>
    </location>
</feature>
<proteinExistence type="predicted"/>
<dbReference type="InterPro" id="IPR047365">
    <property type="entry name" value="Tudor_AtPTM-like"/>
</dbReference>
<dbReference type="Pfam" id="PF21743">
    <property type="entry name" value="PTM_DIR17_Tudor"/>
    <property type="match status" value="1"/>
</dbReference>
<dbReference type="Gene3D" id="3.30.40.10">
    <property type="entry name" value="Zinc/RING finger domain, C3HC4 (zinc finger)"/>
    <property type="match status" value="2"/>
</dbReference>
<dbReference type="PANTHER" id="PTHR46508">
    <property type="entry name" value="PHD FINGER FAMILY PROTEIN"/>
    <property type="match status" value="1"/>
</dbReference>
<dbReference type="SMART" id="SM00571">
    <property type="entry name" value="DDT"/>
    <property type="match status" value="1"/>
</dbReference>
<dbReference type="InterPro" id="IPR028942">
    <property type="entry name" value="WHIM1_dom"/>
</dbReference>
<dbReference type="SMART" id="SM00249">
    <property type="entry name" value="PHD"/>
    <property type="match status" value="3"/>
</dbReference>
<feature type="domain" description="DDT" evidence="9">
    <location>
        <begin position="199"/>
        <end position="259"/>
    </location>
</feature>
<accession>A0A8J5LLS6</accession>